<protein>
    <submittedName>
        <fullName evidence="2">Uncharacterized protein</fullName>
    </submittedName>
</protein>
<dbReference type="AlphaFoldDB" id="W2KAF6"/>
<proteinExistence type="predicted"/>
<gene>
    <name evidence="2" type="ORF">L917_17666</name>
</gene>
<organism evidence="2">
    <name type="scientific">Phytophthora nicotianae</name>
    <name type="common">Potato buckeye rot agent</name>
    <name type="synonym">Phytophthora parasitica</name>
    <dbReference type="NCBI Taxonomy" id="4792"/>
    <lineage>
        <taxon>Eukaryota</taxon>
        <taxon>Sar</taxon>
        <taxon>Stramenopiles</taxon>
        <taxon>Oomycota</taxon>
        <taxon>Peronosporomycetes</taxon>
        <taxon>Peronosporales</taxon>
        <taxon>Peronosporaceae</taxon>
        <taxon>Phytophthora</taxon>
    </lineage>
</organism>
<feature type="compositionally biased region" description="Polar residues" evidence="1">
    <location>
        <begin position="26"/>
        <end position="39"/>
    </location>
</feature>
<dbReference type="EMBL" id="KI682326">
    <property type="protein sequence ID" value="ETL82108.1"/>
    <property type="molecule type" value="Genomic_DNA"/>
</dbReference>
<name>W2KAF6_PHYNI</name>
<accession>W2KAF6</accession>
<sequence>MADGTTSSFFDATEVNYDDGAIGTDRSPQPHTTTAASETDTGDITHPHHLLLEISLPQRPKSNWSLNLAKMLE</sequence>
<evidence type="ECO:0000256" key="1">
    <source>
        <dbReference type="SAM" id="MobiDB-lite"/>
    </source>
</evidence>
<evidence type="ECO:0000313" key="2">
    <source>
        <dbReference type="EMBL" id="ETL82108.1"/>
    </source>
</evidence>
<reference evidence="2" key="1">
    <citation type="submission" date="2013-11" db="EMBL/GenBank/DDBJ databases">
        <title>The Genome Sequence of Phytophthora parasitica CHvinca01.</title>
        <authorList>
            <consortium name="The Broad Institute Genomics Platform"/>
            <person name="Russ C."/>
            <person name="Tyler B."/>
            <person name="Panabieres F."/>
            <person name="Shan W."/>
            <person name="Tripathy S."/>
            <person name="Grunwald N."/>
            <person name="Machado M."/>
            <person name="Johnson C.S."/>
            <person name="Arredondo F."/>
            <person name="Hong C."/>
            <person name="Coffey M."/>
            <person name="Young S.K."/>
            <person name="Zeng Q."/>
            <person name="Gargeya S."/>
            <person name="Fitzgerald M."/>
            <person name="Abouelleil A."/>
            <person name="Alvarado L."/>
            <person name="Chapman S.B."/>
            <person name="Gainer-Dewar J."/>
            <person name="Goldberg J."/>
            <person name="Griggs A."/>
            <person name="Gujja S."/>
            <person name="Hansen M."/>
            <person name="Howarth C."/>
            <person name="Imamovic A."/>
            <person name="Ireland A."/>
            <person name="Larimer J."/>
            <person name="McCowan C."/>
            <person name="Murphy C."/>
            <person name="Pearson M."/>
            <person name="Poon T.W."/>
            <person name="Priest M."/>
            <person name="Roberts A."/>
            <person name="Saif S."/>
            <person name="Shea T."/>
            <person name="Sykes S."/>
            <person name="Wortman J."/>
            <person name="Nusbaum C."/>
            <person name="Birren B."/>
        </authorList>
    </citation>
    <scope>NUCLEOTIDE SEQUENCE [LARGE SCALE GENOMIC DNA]</scope>
    <source>
        <strain evidence="2">CHvinca01</strain>
    </source>
</reference>
<feature type="compositionally biased region" description="Polar residues" evidence="1">
    <location>
        <begin position="1"/>
        <end position="10"/>
    </location>
</feature>
<dbReference type="Proteomes" id="UP000054423">
    <property type="component" value="Unassembled WGS sequence"/>
</dbReference>
<feature type="region of interest" description="Disordered" evidence="1">
    <location>
        <begin position="1"/>
        <end position="45"/>
    </location>
</feature>